<dbReference type="GO" id="GO:0004252">
    <property type="term" value="F:serine-type endopeptidase activity"/>
    <property type="evidence" value="ECO:0007669"/>
    <property type="project" value="InterPro"/>
</dbReference>
<name>A0A5D9C177_9SPHN</name>
<gene>
    <name evidence="2" type="ORF">FYJ91_11320</name>
</gene>
<dbReference type="Proteomes" id="UP000322077">
    <property type="component" value="Unassembled WGS sequence"/>
</dbReference>
<dbReference type="EMBL" id="VTOU01000003">
    <property type="protein sequence ID" value="TZG25608.1"/>
    <property type="molecule type" value="Genomic_DNA"/>
</dbReference>
<dbReference type="GO" id="GO:0006508">
    <property type="term" value="P:proteolysis"/>
    <property type="evidence" value="ECO:0007669"/>
    <property type="project" value="InterPro"/>
</dbReference>
<reference evidence="2 3" key="1">
    <citation type="submission" date="2019-08" db="EMBL/GenBank/DDBJ databases">
        <authorList>
            <person name="Wang G."/>
            <person name="Xu Z."/>
        </authorList>
    </citation>
    <scope>NUCLEOTIDE SEQUENCE [LARGE SCALE GENOMIC DNA]</scope>
    <source>
        <strain evidence="2 3">ZX</strain>
    </source>
</reference>
<comment type="caution">
    <text evidence="2">The sequence shown here is derived from an EMBL/GenBank/DDBJ whole genome shotgun (WGS) entry which is preliminary data.</text>
</comment>
<evidence type="ECO:0000259" key="1">
    <source>
        <dbReference type="Pfam" id="PF01726"/>
    </source>
</evidence>
<dbReference type="SUPFAM" id="SSF46785">
    <property type="entry name" value="Winged helix' DNA-binding domain"/>
    <property type="match status" value="1"/>
</dbReference>
<organism evidence="2 3">
    <name type="scientific">Sphingomonas montanisoli</name>
    <dbReference type="NCBI Taxonomy" id="2606412"/>
    <lineage>
        <taxon>Bacteria</taxon>
        <taxon>Pseudomonadati</taxon>
        <taxon>Pseudomonadota</taxon>
        <taxon>Alphaproteobacteria</taxon>
        <taxon>Sphingomonadales</taxon>
        <taxon>Sphingomonadaceae</taxon>
        <taxon>Sphingomonas</taxon>
    </lineage>
</organism>
<accession>A0A5D9C177</accession>
<dbReference type="InterPro" id="IPR006199">
    <property type="entry name" value="LexA_DNA-bd_dom"/>
</dbReference>
<keyword evidence="3" id="KW-1185">Reference proteome</keyword>
<dbReference type="InterPro" id="IPR036388">
    <property type="entry name" value="WH-like_DNA-bd_sf"/>
</dbReference>
<dbReference type="RefSeq" id="WP_149522416.1">
    <property type="nucleotide sequence ID" value="NZ_VTOU01000003.1"/>
</dbReference>
<feature type="domain" description="LexA repressor DNA-binding" evidence="1">
    <location>
        <begin position="1"/>
        <end position="63"/>
    </location>
</feature>
<protein>
    <recommendedName>
        <fullName evidence="1">LexA repressor DNA-binding domain-containing protein</fullName>
    </recommendedName>
</protein>
<dbReference type="AlphaFoldDB" id="A0A5D9C177"/>
<sequence>MTPRQKDCLDFIRTYQTERGGVSPSFDEMRKHMGLASLSGVDRVIKGLERGGWIVRESNRHRAIKIVAQAPDLSSVDTAALWAELGRRGQAARAAA</sequence>
<evidence type="ECO:0000313" key="3">
    <source>
        <dbReference type="Proteomes" id="UP000322077"/>
    </source>
</evidence>
<dbReference type="Gene3D" id="1.10.10.10">
    <property type="entry name" value="Winged helix-like DNA-binding domain superfamily/Winged helix DNA-binding domain"/>
    <property type="match status" value="1"/>
</dbReference>
<evidence type="ECO:0000313" key="2">
    <source>
        <dbReference type="EMBL" id="TZG25608.1"/>
    </source>
</evidence>
<dbReference type="Pfam" id="PF01726">
    <property type="entry name" value="LexA_DNA_bind"/>
    <property type="match status" value="1"/>
</dbReference>
<dbReference type="InterPro" id="IPR036390">
    <property type="entry name" value="WH_DNA-bd_sf"/>
</dbReference>
<proteinExistence type="predicted"/>